<sequence>MKSLWQIFLLWVFWVLILWLMVPCLDLKPESARQEKLMNVAPWWCSCPWFKFRKCGCPPGTLNCSLCHHTVRGNWFDACYEKTMGYLTGATESTSPDAVLWGSGRNSAHELGKVWKKLSKVIPRLSVSHFDLFCGTCALVRNSKILRAASPGNNVNQHTMISRLNQVPPEGFKTLKNQTTGHSTSCRSDRAQGSWRQLALLLLKLFDLAWTSDALNFGRWSSSLVELKIEKTRYGDYWFESNMHSYEEEQQVILKLQYEGKVVI</sequence>
<evidence type="ECO:0000256" key="7">
    <source>
        <dbReference type="ARBA" id="ARBA00022968"/>
    </source>
</evidence>
<keyword evidence="4" id="KW-0328">Glycosyltransferase</keyword>
<evidence type="ECO:0000313" key="20">
    <source>
        <dbReference type="RefSeq" id="XP_072800218.1"/>
    </source>
</evidence>
<keyword evidence="5" id="KW-0808">Transferase</keyword>
<evidence type="ECO:0000256" key="8">
    <source>
        <dbReference type="ARBA" id="ARBA00022989"/>
    </source>
</evidence>
<feature type="signal peptide" evidence="18">
    <location>
        <begin position="1"/>
        <end position="24"/>
    </location>
</feature>
<dbReference type="RefSeq" id="XP_072800220.1">
    <property type="nucleotide sequence ID" value="XM_072944119.1"/>
</dbReference>
<evidence type="ECO:0000256" key="17">
    <source>
        <dbReference type="ARBA" id="ARBA00047509"/>
    </source>
</evidence>
<dbReference type="RefSeq" id="XP_072800218.1">
    <property type="nucleotide sequence ID" value="XM_072944117.1"/>
</dbReference>
<name>A0ABM5BUZ8_VICPA</name>
<evidence type="ECO:0000256" key="16">
    <source>
        <dbReference type="ARBA" id="ARBA00043773"/>
    </source>
</evidence>
<dbReference type="InterPro" id="IPR001675">
    <property type="entry name" value="Glyco_trans_29"/>
</dbReference>
<comment type="subcellular location">
    <subcellularLocation>
        <location evidence="1">Golgi apparatus membrane</location>
        <topology evidence="1">Single-pass type II membrane protein</topology>
    </subcellularLocation>
</comment>
<keyword evidence="18" id="KW-0732">Signal</keyword>
<dbReference type="Pfam" id="PF00777">
    <property type="entry name" value="Glyco_transf_29"/>
    <property type="match status" value="1"/>
</dbReference>
<evidence type="ECO:0000313" key="21">
    <source>
        <dbReference type="RefSeq" id="XP_072800220.1"/>
    </source>
</evidence>
<evidence type="ECO:0000256" key="2">
    <source>
        <dbReference type="ARBA" id="ARBA00004934"/>
    </source>
</evidence>
<evidence type="ECO:0000256" key="15">
    <source>
        <dbReference type="ARBA" id="ARBA00043673"/>
    </source>
</evidence>
<keyword evidence="8" id="KW-1133">Transmembrane helix</keyword>
<evidence type="ECO:0000256" key="4">
    <source>
        <dbReference type="ARBA" id="ARBA00022676"/>
    </source>
</evidence>
<evidence type="ECO:0000313" key="19">
    <source>
        <dbReference type="Proteomes" id="UP001652581"/>
    </source>
</evidence>
<dbReference type="Proteomes" id="UP001652581">
    <property type="component" value="Chromosome 19"/>
</dbReference>
<proteinExistence type="inferred from homology"/>
<evidence type="ECO:0000256" key="1">
    <source>
        <dbReference type="ARBA" id="ARBA00004323"/>
    </source>
</evidence>
<dbReference type="InterPro" id="IPR038578">
    <property type="entry name" value="GT29-like_sf"/>
</dbReference>
<dbReference type="PANTHER" id="PTHR46032">
    <property type="entry name" value="ALPHA-2,3-SIALYLTRANSFERASE ST3GAL I ISOFORM X1"/>
    <property type="match status" value="1"/>
</dbReference>
<keyword evidence="11" id="KW-0325">Glycoprotein</keyword>
<keyword evidence="9" id="KW-0333">Golgi apparatus</keyword>
<accession>A0ABM5BUZ8</accession>
<evidence type="ECO:0000256" key="10">
    <source>
        <dbReference type="ARBA" id="ARBA00023136"/>
    </source>
</evidence>
<keyword evidence="6" id="KW-0812">Transmembrane</keyword>
<evidence type="ECO:0000256" key="3">
    <source>
        <dbReference type="ARBA" id="ARBA00006003"/>
    </source>
</evidence>
<evidence type="ECO:0000256" key="11">
    <source>
        <dbReference type="ARBA" id="ARBA00023180"/>
    </source>
</evidence>
<keyword evidence="10" id="KW-0472">Membrane</keyword>
<dbReference type="PANTHER" id="PTHR46032:SF7">
    <property type="entry name" value="RIKEN CDNA 6430550D23 GENE"/>
    <property type="match status" value="1"/>
</dbReference>
<comment type="catalytic activity">
    <reaction evidence="15">
        <text>a ganglioside GA1 (d18:1(4E)) + CMP-N-acetyl-beta-neuraminate = a ganglioside GM1b (d18:1(4E)) + CMP + H(+)</text>
        <dbReference type="Rhea" id="RHEA:47560"/>
        <dbReference type="ChEBI" id="CHEBI:15378"/>
        <dbReference type="ChEBI" id="CHEBI:27938"/>
        <dbReference type="ChEBI" id="CHEBI:57812"/>
        <dbReference type="ChEBI" id="CHEBI:60377"/>
        <dbReference type="ChEBI" id="CHEBI:78568"/>
    </reaction>
    <physiologicalReaction direction="left-to-right" evidence="15">
        <dbReference type="Rhea" id="RHEA:47561"/>
    </physiologicalReaction>
</comment>
<evidence type="ECO:0000256" key="6">
    <source>
        <dbReference type="ARBA" id="ARBA00022692"/>
    </source>
</evidence>
<evidence type="ECO:0000256" key="14">
    <source>
        <dbReference type="ARBA" id="ARBA00042990"/>
    </source>
</evidence>
<dbReference type="EC" id="2.4.3.2" evidence="13"/>
<keyword evidence="7" id="KW-0735">Signal-anchor</keyword>
<dbReference type="Gene3D" id="3.90.1480.20">
    <property type="entry name" value="Glycosyl transferase family 29"/>
    <property type="match status" value="1"/>
</dbReference>
<dbReference type="GeneID" id="102525270"/>
<organism evidence="19 20">
    <name type="scientific">Vicugna pacos</name>
    <name type="common">Alpaca</name>
    <name type="synonym">Lama pacos</name>
    <dbReference type="NCBI Taxonomy" id="30538"/>
    <lineage>
        <taxon>Eukaryota</taxon>
        <taxon>Metazoa</taxon>
        <taxon>Chordata</taxon>
        <taxon>Craniata</taxon>
        <taxon>Vertebrata</taxon>
        <taxon>Euteleostomi</taxon>
        <taxon>Mammalia</taxon>
        <taxon>Eutheria</taxon>
        <taxon>Laurasiatheria</taxon>
        <taxon>Artiodactyla</taxon>
        <taxon>Tylopoda</taxon>
        <taxon>Camelidae</taxon>
        <taxon>Vicugna</taxon>
    </lineage>
</organism>
<comment type="similarity">
    <text evidence="3">Belongs to the glycosyltransferase 29 family.</text>
</comment>
<keyword evidence="19" id="KW-1185">Reference proteome</keyword>
<gene>
    <name evidence="20 21" type="primary">C19H20orf173</name>
</gene>
<comment type="catalytic activity">
    <reaction evidence="16">
        <text>a ganglioside GM1 (d18:1(4E)) + CMP-N-acetyl-beta-neuraminate = a ganglioside GD1a (d18:1(4E)) + CMP + H(+)</text>
        <dbReference type="Rhea" id="RHEA:18021"/>
        <dbReference type="ChEBI" id="CHEBI:15378"/>
        <dbReference type="ChEBI" id="CHEBI:57812"/>
        <dbReference type="ChEBI" id="CHEBI:60377"/>
        <dbReference type="ChEBI" id="CHEBI:77709"/>
        <dbReference type="ChEBI" id="CHEBI:78445"/>
        <dbReference type="EC" id="2.4.3.2"/>
    </reaction>
    <physiologicalReaction direction="left-to-right" evidence="16">
        <dbReference type="Rhea" id="RHEA:18022"/>
    </physiologicalReaction>
</comment>
<dbReference type="InterPro" id="IPR051757">
    <property type="entry name" value="Beta-gal_alpha2-3_sialyltrans"/>
</dbReference>
<comment type="catalytic activity">
    <reaction evidence="17">
        <text>ganglioside GM1 (d18:1(4E)/18:0) + CMP-N-acetyl-beta-neuraminate = ganglioside GD1a (18:1(4E)/18:0) + CMP + H(+)</text>
        <dbReference type="Rhea" id="RHEA:48248"/>
        <dbReference type="ChEBI" id="CHEBI:15378"/>
        <dbReference type="ChEBI" id="CHEBI:57812"/>
        <dbReference type="ChEBI" id="CHEBI:60377"/>
        <dbReference type="ChEBI" id="CHEBI:73110"/>
        <dbReference type="ChEBI" id="CHEBI:90153"/>
    </reaction>
    <physiologicalReaction direction="left-to-right" evidence="17">
        <dbReference type="Rhea" id="RHEA:48249"/>
    </physiologicalReaction>
</comment>
<comment type="catalytic activity">
    <reaction evidence="12">
        <text>a beta-D-galactosyl-(1-&gt;3)-N-acetyl-alpha-D-galactosaminyl derivative + CMP-N-acetyl-beta-neuraminate = an N-acetyl-alpha-neuraminyl-(2-&gt;3)-beta-D-galactosyl-(1-&gt;3)-N-acetyl-alpha-D-galactosaminyl derivative + CMP + H(+)</text>
        <dbReference type="Rhea" id="RHEA:21616"/>
        <dbReference type="ChEBI" id="CHEBI:15378"/>
        <dbReference type="ChEBI" id="CHEBI:57812"/>
        <dbReference type="ChEBI" id="CHEBI:60377"/>
        <dbReference type="ChEBI" id="CHEBI:133470"/>
        <dbReference type="ChEBI" id="CHEBI:139596"/>
        <dbReference type="EC" id="2.4.3.4"/>
    </reaction>
    <physiologicalReaction direction="left-to-right" evidence="12">
        <dbReference type="Rhea" id="RHEA:21617"/>
    </physiologicalReaction>
</comment>
<protein>
    <recommendedName>
        <fullName evidence="13">beta-D-galactosyl-(1-&gt;3)-N-acetyl-beta-D-galactosaminide alpha-2,3-sialyltransferase</fullName>
        <ecNumber evidence="13">2.4.3.2</ecNumber>
    </recommendedName>
    <alternativeName>
        <fullName evidence="14">Monosialoganglioside sialyltransferase</fullName>
    </alternativeName>
</protein>
<evidence type="ECO:0000256" key="18">
    <source>
        <dbReference type="SAM" id="SignalP"/>
    </source>
</evidence>
<evidence type="ECO:0000256" key="13">
    <source>
        <dbReference type="ARBA" id="ARBA00039106"/>
    </source>
</evidence>
<evidence type="ECO:0000256" key="5">
    <source>
        <dbReference type="ARBA" id="ARBA00022679"/>
    </source>
</evidence>
<evidence type="ECO:0000256" key="12">
    <source>
        <dbReference type="ARBA" id="ARBA00036292"/>
    </source>
</evidence>
<comment type="pathway">
    <text evidence="2">Glycolipid biosynthesis.</text>
</comment>
<feature type="chain" id="PRO_5045027907" description="beta-D-galactosyl-(1-&gt;3)-N-acetyl-beta-D-galactosaminide alpha-2,3-sialyltransferase" evidence="18">
    <location>
        <begin position="25"/>
        <end position="264"/>
    </location>
</feature>
<reference evidence="20 21" key="1">
    <citation type="submission" date="2025-05" db="UniProtKB">
        <authorList>
            <consortium name="RefSeq"/>
        </authorList>
    </citation>
    <scope>IDENTIFICATION</scope>
</reference>
<evidence type="ECO:0000256" key="9">
    <source>
        <dbReference type="ARBA" id="ARBA00023034"/>
    </source>
</evidence>